<gene>
    <name evidence="3" type="ORF">LQ318_05695</name>
</gene>
<feature type="compositionally biased region" description="Low complexity" evidence="1">
    <location>
        <begin position="186"/>
        <end position="200"/>
    </location>
</feature>
<dbReference type="EMBL" id="JAJNDC010000001">
    <property type="protein sequence ID" value="MCW9712396.1"/>
    <property type="molecule type" value="Genomic_DNA"/>
</dbReference>
<feature type="compositionally biased region" description="Basic and acidic residues" evidence="1">
    <location>
        <begin position="173"/>
        <end position="184"/>
    </location>
</feature>
<feature type="region of interest" description="Disordered" evidence="1">
    <location>
        <begin position="165"/>
        <end position="200"/>
    </location>
</feature>
<proteinExistence type="predicted"/>
<reference evidence="3 4" key="1">
    <citation type="submission" date="2021-11" db="EMBL/GenBank/DDBJ databases">
        <title>Aliifidinibius sp. nov., a new bacterium isolated from saline soil.</title>
        <authorList>
            <person name="Galisteo C."/>
            <person name="De La Haba R."/>
            <person name="Sanchez-Porro C."/>
            <person name="Ventosa A."/>
        </authorList>
    </citation>
    <scope>NUCLEOTIDE SEQUENCE [LARGE SCALE GENOMIC DNA]</scope>
    <source>
        <strain evidence="3 4">KACC 190600</strain>
    </source>
</reference>
<feature type="region of interest" description="Disordered" evidence="1">
    <location>
        <begin position="33"/>
        <end position="66"/>
    </location>
</feature>
<name>A0ABT3PX81_9BACT</name>
<dbReference type="Pfam" id="PF13767">
    <property type="entry name" value="DUF4168"/>
    <property type="match status" value="1"/>
</dbReference>
<feature type="domain" description="DUF4168" evidence="2">
    <location>
        <begin position="124"/>
        <end position="178"/>
    </location>
</feature>
<keyword evidence="4" id="KW-1185">Reference proteome</keyword>
<organism evidence="3 4">
    <name type="scientific">Fodinibius salicampi</name>
    <dbReference type="NCBI Taxonomy" id="1920655"/>
    <lineage>
        <taxon>Bacteria</taxon>
        <taxon>Pseudomonadati</taxon>
        <taxon>Balneolota</taxon>
        <taxon>Balneolia</taxon>
        <taxon>Balneolales</taxon>
        <taxon>Balneolaceae</taxon>
        <taxon>Fodinibius</taxon>
    </lineage>
</organism>
<evidence type="ECO:0000256" key="1">
    <source>
        <dbReference type="SAM" id="MobiDB-lite"/>
    </source>
</evidence>
<protein>
    <submittedName>
        <fullName evidence="3">DUF4168 domain-containing protein</fullName>
    </submittedName>
</protein>
<feature type="compositionally biased region" description="Low complexity" evidence="1">
    <location>
        <begin position="33"/>
        <end position="60"/>
    </location>
</feature>
<evidence type="ECO:0000313" key="3">
    <source>
        <dbReference type="EMBL" id="MCW9712396.1"/>
    </source>
</evidence>
<evidence type="ECO:0000259" key="2">
    <source>
        <dbReference type="Pfam" id="PF13767"/>
    </source>
</evidence>
<sequence length="200" mass="22059">MKSISMTHTLKYISSLILVITLVSCQSDDSADQTAQQQASQQQQSQQMPGQMGQQQAAPDVDLSEEEAETFADAIIAAQKVQAGAQQELVSIIEDEGLDIQTYQKIAQASQQGQEPADSVIEDGDMDKFDSANESIKEAQQGIQSDVADAVEEAGMEMERFQEINRAVQQDPELQKQIRQKLQEKMGGMQQQPQQQPSNQ</sequence>
<dbReference type="RefSeq" id="WP_265788332.1">
    <property type="nucleotide sequence ID" value="NZ_BAABRS010000001.1"/>
</dbReference>
<comment type="caution">
    <text evidence="3">The sequence shown here is derived from an EMBL/GenBank/DDBJ whole genome shotgun (WGS) entry which is preliminary data.</text>
</comment>
<accession>A0ABT3PX81</accession>
<dbReference type="PROSITE" id="PS51257">
    <property type="entry name" value="PROKAR_LIPOPROTEIN"/>
    <property type="match status" value="1"/>
</dbReference>
<evidence type="ECO:0000313" key="4">
    <source>
        <dbReference type="Proteomes" id="UP001207337"/>
    </source>
</evidence>
<dbReference type="InterPro" id="IPR025433">
    <property type="entry name" value="DUF4168"/>
</dbReference>
<dbReference type="Proteomes" id="UP001207337">
    <property type="component" value="Unassembled WGS sequence"/>
</dbReference>